<dbReference type="EMBL" id="AFAR01000316">
    <property type="protein sequence ID" value="EGF24044.1"/>
    <property type="molecule type" value="Genomic_DNA"/>
</dbReference>
<evidence type="ECO:0000313" key="1">
    <source>
        <dbReference type="EMBL" id="EGF24044.1"/>
    </source>
</evidence>
<dbReference type="AlphaFoldDB" id="F2B209"/>
<name>F2B209_RHOBT</name>
<comment type="caution">
    <text evidence="1">The sequence shown here is derived from an EMBL/GenBank/DDBJ whole genome shotgun (WGS) entry which is preliminary data.</text>
</comment>
<reference evidence="1 2" key="1">
    <citation type="journal article" date="2013" name="Mar. Genomics">
        <title>Expression of sulfatases in Rhodopirellula baltica and the diversity of sulfatases in the genus Rhodopirellula.</title>
        <authorList>
            <person name="Wegner C.E."/>
            <person name="Richter-Heitmann T."/>
            <person name="Klindworth A."/>
            <person name="Klockow C."/>
            <person name="Richter M."/>
            <person name="Achstetter T."/>
            <person name="Glockner F.O."/>
            <person name="Harder J."/>
        </authorList>
    </citation>
    <scope>NUCLEOTIDE SEQUENCE [LARGE SCALE GENOMIC DNA]</scope>
    <source>
        <strain evidence="1 2">WH47</strain>
    </source>
</reference>
<organism evidence="1 2">
    <name type="scientific">Rhodopirellula baltica WH47</name>
    <dbReference type="NCBI Taxonomy" id="991778"/>
    <lineage>
        <taxon>Bacteria</taxon>
        <taxon>Pseudomonadati</taxon>
        <taxon>Planctomycetota</taxon>
        <taxon>Planctomycetia</taxon>
        <taxon>Pirellulales</taxon>
        <taxon>Pirellulaceae</taxon>
        <taxon>Rhodopirellula</taxon>
    </lineage>
</organism>
<dbReference type="Proteomes" id="UP000006222">
    <property type="component" value="Unassembled WGS sequence"/>
</dbReference>
<accession>F2B209</accession>
<evidence type="ECO:0000313" key="2">
    <source>
        <dbReference type="Proteomes" id="UP000006222"/>
    </source>
</evidence>
<protein>
    <submittedName>
        <fullName evidence="1">Uncharacterized protein</fullName>
    </submittedName>
</protein>
<gene>
    <name evidence="1" type="ORF">RBWH47_01169</name>
</gene>
<dbReference type="PATRIC" id="fig|991778.3.peg.6369"/>
<proteinExistence type="predicted"/>
<sequence length="288" mass="32520">MVRRCFVRRFGIPVLNGREDLFVFVAGVLHHVGTLAMHPNAKHSSQNVGLGGRPDERVVTGRFDDSQVEVVIRLIELVSDLLAFFRRIGLLLTLDQFPHRVVFLRNQLNVFRRRTFGSTCRCEGFNQVADLVKFLHLRFVDRANDRANLRNQLNHAFGRQLTRCLANGSSGHADFFPDRTIQQPGAGLEFARDQFLTQVMIGTASVRFDLVTPWSHCREVGVGRDEMDPGPMRWNTIGELILPVTQHRSYASIDADAQTHCCEVYALRVSQDDAIGLSSICFQSWVAA</sequence>